<comment type="caution">
    <text evidence="2">The sequence shown here is derived from an EMBL/GenBank/DDBJ whole genome shotgun (WGS) entry which is preliminary data.</text>
</comment>
<dbReference type="PANTHER" id="PTHR42870">
    <property type="entry name" value="ACETYL-COA C-ACETYLTRANSFERASE"/>
    <property type="match status" value="1"/>
</dbReference>
<gene>
    <name evidence="2" type="ORF">GCM10017771_67520</name>
</gene>
<dbReference type="SUPFAM" id="SSF53901">
    <property type="entry name" value="Thiolase-like"/>
    <property type="match status" value="2"/>
</dbReference>
<dbReference type="InterPro" id="IPR016039">
    <property type="entry name" value="Thiolase-like"/>
</dbReference>
<dbReference type="EMBL" id="BNAT01000030">
    <property type="protein sequence ID" value="GHE46730.1"/>
    <property type="molecule type" value="Genomic_DNA"/>
</dbReference>
<dbReference type="GO" id="GO:0016747">
    <property type="term" value="F:acyltransferase activity, transferring groups other than amino-acyl groups"/>
    <property type="evidence" value="ECO:0007669"/>
    <property type="project" value="InterPro"/>
</dbReference>
<feature type="domain" description="Thiolase C-terminal" evidence="1">
    <location>
        <begin position="244"/>
        <end position="359"/>
    </location>
</feature>
<dbReference type="CDD" id="cd00829">
    <property type="entry name" value="SCP-x_thiolase"/>
    <property type="match status" value="1"/>
</dbReference>
<dbReference type="AlphaFoldDB" id="A0A918ZCY2"/>
<dbReference type="InterPro" id="IPR055140">
    <property type="entry name" value="Thiolase_C_2"/>
</dbReference>
<reference evidence="2" key="2">
    <citation type="submission" date="2020-09" db="EMBL/GenBank/DDBJ databases">
        <authorList>
            <person name="Sun Q."/>
            <person name="Zhou Y."/>
        </authorList>
    </citation>
    <scope>NUCLEOTIDE SEQUENCE</scope>
    <source>
        <strain evidence="2">CGMCC 4.7403</strain>
    </source>
</reference>
<evidence type="ECO:0000259" key="1">
    <source>
        <dbReference type="Pfam" id="PF22691"/>
    </source>
</evidence>
<reference evidence="2" key="1">
    <citation type="journal article" date="2014" name="Int. J. Syst. Evol. Microbiol.">
        <title>Complete genome sequence of Corynebacterium casei LMG S-19264T (=DSM 44701T), isolated from a smear-ripened cheese.</title>
        <authorList>
            <consortium name="US DOE Joint Genome Institute (JGI-PGF)"/>
            <person name="Walter F."/>
            <person name="Albersmeier A."/>
            <person name="Kalinowski J."/>
            <person name="Ruckert C."/>
        </authorList>
    </citation>
    <scope>NUCLEOTIDE SEQUENCE</scope>
    <source>
        <strain evidence="2">CGMCC 4.7403</strain>
    </source>
</reference>
<name>A0A918ZCY2_9ACTN</name>
<dbReference type="InterPro" id="IPR002155">
    <property type="entry name" value="Thiolase"/>
</dbReference>
<proteinExistence type="predicted"/>
<sequence>MGHSDQGTFPGKSAERLSIEAITAALADAGITREQVDGLITCKSIQGGNADVSVGPLFGMSPKYAQTLDYGTCNFSLHLAVQAILTGLAETIVLVYGANARSSKVNFAAPTPSLEGASGFVHIAGQAGMALQRHKALYGTTDEEFGWFAVSEREWAQRNPLAIFRDPLTIEDYLAKPYLVEPLRREDVTMISDGGVALIVTSAERAKDYPNKPVYILGMAEGTEIIGDRFADFPSRPNIGGTAARIWQNTGFTPSDIDILYIQNPTAVWNLQMVEYYGFAPVGEGGRWVAEGHTRPGGDMPLNTNGGQLSESYMWGWLHMVEAVRQLRGTVDPDRQVPHPELALYCSTMAFFKSAASIIGTSQ</sequence>
<evidence type="ECO:0000313" key="2">
    <source>
        <dbReference type="EMBL" id="GHE46730.1"/>
    </source>
</evidence>
<dbReference type="Pfam" id="PF22691">
    <property type="entry name" value="Thiolase_C_1"/>
    <property type="match status" value="1"/>
</dbReference>
<evidence type="ECO:0000313" key="3">
    <source>
        <dbReference type="Proteomes" id="UP000603227"/>
    </source>
</evidence>
<protein>
    <submittedName>
        <fullName evidence="2">Thiolase</fullName>
    </submittedName>
</protein>
<keyword evidence="3" id="KW-1185">Reference proteome</keyword>
<organism evidence="2 3">
    <name type="scientific">Streptomyces capitiformicae</name>
    <dbReference type="NCBI Taxonomy" id="2014920"/>
    <lineage>
        <taxon>Bacteria</taxon>
        <taxon>Bacillati</taxon>
        <taxon>Actinomycetota</taxon>
        <taxon>Actinomycetes</taxon>
        <taxon>Kitasatosporales</taxon>
        <taxon>Streptomycetaceae</taxon>
        <taxon>Streptomyces</taxon>
    </lineage>
</organism>
<dbReference type="PIRSF" id="PIRSF000429">
    <property type="entry name" value="Ac-CoA_Ac_transf"/>
    <property type="match status" value="1"/>
</dbReference>
<dbReference type="Proteomes" id="UP000603227">
    <property type="component" value="Unassembled WGS sequence"/>
</dbReference>
<dbReference type="Gene3D" id="3.40.47.10">
    <property type="match status" value="1"/>
</dbReference>
<dbReference type="PANTHER" id="PTHR42870:SF1">
    <property type="entry name" value="NON-SPECIFIC LIPID-TRANSFER PROTEIN-LIKE 2"/>
    <property type="match status" value="1"/>
</dbReference>
<accession>A0A918ZCY2</accession>